<evidence type="ECO:0000256" key="4">
    <source>
        <dbReference type="SAM" id="MobiDB-lite"/>
    </source>
</evidence>
<dbReference type="InterPro" id="IPR011992">
    <property type="entry name" value="EF-hand-dom_pair"/>
</dbReference>
<reference evidence="6" key="1">
    <citation type="submission" date="2023-07" db="EMBL/GenBank/DDBJ databases">
        <authorList>
            <consortium name="AG Swart"/>
            <person name="Singh M."/>
            <person name="Singh A."/>
            <person name="Seah K."/>
            <person name="Emmerich C."/>
        </authorList>
    </citation>
    <scope>NUCLEOTIDE SEQUENCE</scope>
    <source>
        <strain evidence="6">DP1</strain>
    </source>
</reference>
<keyword evidence="1" id="KW-0479">Metal-binding</keyword>
<keyword evidence="3" id="KW-0106">Calcium</keyword>
<keyword evidence="7" id="KW-1185">Reference proteome</keyword>
<dbReference type="PANTHER" id="PTHR34524:SF6">
    <property type="entry name" value="CALCYPHOSINE LIKE"/>
    <property type="match status" value="1"/>
</dbReference>
<organism evidence="6 7">
    <name type="scientific">Euplotes crassus</name>
    <dbReference type="NCBI Taxonomy" id="5936"/>
    <lineage>
        <taxon>Eukaryota</taxon>
        <taxon>Sar</taxon>
        <taxon>Alveolata</taxon>
        <taxon>Ciliophora</taxon>
        <taxon>Intramacronucleata</taxon>
        <taxon>Spirotrichea</taxon>
        <taxon>Hypotrichia</taxon>
        <taxon>Euplotida</taxon>
        <taxon>Euplotidae</taxon>
        <taxon>Moneuplotes</taxon>
    </lineage>
</organism>
<feature type="domain" description="EF-hand" evidence="5">
    <location>
        <begin position="186"/>
        <end position="221"/>
    </location>
</feature>
<proteinExistence type="predicted"/>
<name>A0AAD1X863_EUPCR</name>
<dbReference type="InterPro" id="IPR018247">
    <property type="entry name" value="EF_Hand_1_Ca_BS"/>
</dbReference>
<dbReference type="SUPFAM" id="SSF47473">
    <property type="entry name" value="EF-hand"/>
    <property type="match status" value="2"/>
</dbReference>
<dbReference type="Proteomes" id="UP001295684">
    <property type="component" value="Unassembled WGS sequence"/>
</dbReference>
<dbReference type="Pfam" id="PF13833">
    <property type="entry name" value="EF-hand_8"/>
    <property type="match status" value="2"/>
</dbReference>
<dbReference type="PANTHER" id="PTHR34524">
    <property type="entry name" value="CALCYPHOSIN"/>
    <property type="match status" value="1"/>
</dbReference>
<feature type="compositionally biased region" description="Polar residues" evidence="4">
    <location>
        <begin position="298"/>
        <end position="313"/>
    </location>
</feature>
<dbReference type="Gene3D" id="1.10.238.10">
    <property type="entry name" value="EF-hand"/>
    <property type="match status" value="2"/>
</dbReference>
<dbReference type="GO" id="GO:0005509">
    <property type="term" value="F:calcium ion binding"/>
    <property type="evidence" value="ECO:0007669"/>
    <property type="project" value="InterPro"/>
</dbReference>
<evidence type="ECO:0000313" key="6">
    <source>
        <dbReference type="EMBL" id="CAI2360990.1"/>
    </source>
</evidence>
<dbReference type="PROSITE" id="PS00018">
    <property type="entry name" value="EF_HAND_1"/>
    <property type="match status" value="2"/>
</dbReference>
<dbReference type="InterPro" id="IPR002048">
    <property type="entry name" value="EF_hand_dom"/>
</dbReference>
<keyword evidence="2" id="KW-0677">Repeat</keyword>
<dbReference type="EMBL" id="CAMPGE010002189">
    <property type="protein sequence ID" value="CAI2360990.1"/>
    <property type="molecule type" value="Genomic_DNA"/>
</dbReference>
<evidence type="ECO:0000256" key="3">
    <source>
        <dbReference type="ARBA" id="ARBA00022837"/>
    </source>
</evidence>
<dbReference type="InterPro" id="IPR051581">
    <property type="entry name" value="Ca-bind"/>
</dbReference>
<sequence>MDHFGLLLLELGMEERQVNIMRQVLHNQECFEPFTCFRYLSKNNQSGCIQHKDITAFFKKHKLLHNKFEAVCLIKALDQNNDGSIGYSDFLNFIKPNPGETKQKISTVSKHGHELDSDVEIALLRLFQRELELHRKLEGLKTKLIEEEKVCLQESFFYFLPECNTRNFFTIRNLQEFMTNQCQFELIDEEIQSIFRRLDRDRNGQVSCEDFANVILPLHFDKQEQINWMYRQIERNCPATSIIDSDSSYTESIEIPVRTKKKTKTKKSLKSSYKSTTSRASLKSKVSTSSRLSLASKFSTNQSMKSKSKTACPNKSVKPKKHSLKSKEKRKKFTRRMEACVDKCRDMFEKKRVDRLSKKKPSRYQSLTEDDFDKRIPVAELLKENKPYFGLEVQGPEEFKGSKSMSDNQIKLEHLKQELCHREDFNIFEVYKMYFDTQSKGAISQEDFNTALRKLGCTKKIELDAEIRYSEFCSILLPMSKSHADLAINRTPIYTNYSNQNNDLSLRSPLDTSSVSSISDLFTGNTHKTLQDSLSAVFSQYIICKMEEISQTHKFLVPSRTLSDLDTNYCF</sequence>
<dbReference type="PROSITE" id="PS50222">
    <property type="entry name" value="EF_HAND_2"/>
    <property type="match status" value="2"/>
</dbReference>
<evidence type="ECO:0000259" key="5">
    <source>
        <dbReference type="PROSITE" id="PS50222"/>
    </source>
</evidence>
<dbReference type="AlphaFoldDB" id="A0AAD1X863"/>
<feature type="compositionally biased region" description="Basic residues" evidence="4">
    <location>
        <begin position="317"/>
        <end position="332"/>
    </location>
</feature>
<evidence type="ECO:0000256" key="1">
    <source>
        <dbReference type="ARBA" id="ARBA00022723"/>
    </source>
</evidence>
<comment type="caution">
    <text evidence="6">The sequence shown here is derived from an EMBL/GenBank/DDBJ whole genome shotgun (WGS) entry which is preliminary data.</text>
</comment>
<gene>
    <name evidence="6" type="ORF">ECRASSUSDP1_LOCUS2299</name>
</gene>
<dbReference type="SMART" id="SM00054">
    <property type="entry name" value="EFh"/>
    <property type="match status" value="2"/>
</dbReference>
<evidence type="ECO:0000256" key="2">
    <source>
        <dbReference type="ARBA" id="ARBA00022737"/>
    </source>
</evidence>
<feature type="domain" description="EF-hand" evidence="5">
    <location>
        <begin position="65"/>
        <end position="100"/>
    </location>
</feature>
<feature type="region of interest" description="Disordered" evidence="4">
    <location>
        <begin position="298"/>
        <end position="332"/>
    </location>
</feature>
<protein>
    <recommendedName>
        <fullName evidence="5">EF-hand domain-containing protein</fullName>
    </recommendedName>
</protein>
<evidence type="ECO:0000313" key="7">
    <source>
        <dbReference type="Proteomes" id="UP001295684"/>
    </source>
</evidence>
<accession>A0AAD1X863</accession>